<feature type="domain" description="Outer membrane protein beta-barrel" evidence="1">
    <location>
        <begin position="23"/>
        <end position="206"/>
    </location>
</feature>
<protein>
    <recommendedName>
        <fullName evidence="1">Outer membrane protein beta-barrel domain-containing protein</fullName>
    </recommendedName>
</protein>
<accession>A0A916JCU8</accession>
<gene>
    <name evidence="2" type="ORF">DYBT9275_03529</name>
</gene>
<dbReference type="Proteomes" id="UP000680038">
    <property type="component" value="Unassembled WGS sequence"/>
</dbReference>
<evidence type="ECO:0000313" key="3">
    <source>
        <dbReference type="Proteomes" id="UP000680038"/>
    </source>
</evidence>
<dbReference type="Pfam" id="PF13568">
    <property type="entry name" value="OMP_b-brl_2"/>
    <property type="match status" value="1"/>
</dbReference>
<sequence>MNILTKVILTCLLGAITLTSVRAQKKGFAFGIKGGVNLSKLSMGDVFTTRYDDSGNPYLGYDGKEVKDNLKKSFDTRTGFAGGIYARFGKVLFIQPEVLLSTKGGSFDIVKTDGDAPVTETVKVKYSNIDVPLLIGIKGGPIRFLAGPVTSFRIGDNQKLADAFRYYTSDLSNSLSEATFGYQLGVGLDLGSISIDVRKEGSFTNLATFELNGVPASGSSTVRQKINSWQVTLGLKLF</sequence>
<evidence type="ECO:0000313" key="2">
    <source>
        <dbReference type="EMBL" id="CAG5005173.1"/>
    </source>
</evidence>
<proteinExistence type="predicted"/>
<organism evidence="2 3">
    <name type="scientific">Dyadobacter helix</name>
    <dbReference type="NCBI Taxonomy" id="2822344"/>
    <lineage>
        <taxon>Bacteria</taxon>
        <taxon>Pseudomonadati</taxon>
        <taxon>Bacteroidota</taxon>
        <taxon>Cytophagia</taxon>
        <taxon>Cytophagales</taxon>
        <taxon>Spirosomataceae</taxon>
        <taxon>Dyadobacter</taxon>
    </lineage>
</organism>
<reference evidence="2" key="1">
    <citation type="submission" date="2021-04" db="EMBL/GenBank/DDBJ databases">
        <authorList>
            <person name="Rodrigo-Torres L."/>
            <person name="Arahal R. D."/>
            <person name="Lucena T."/>
        </authorList>
    </citation>
    <scope>NUCLEOTIDE SEQUENCE</scope>
    <source>
        <strain evidence="2">CECT 9275</strain>
    </source>
</reference>
<dbReference type="EMBL" id="CAJRAF010000002">
    <property type="protein sequence ID" value="CAG5005173.1"/>
    <property type="molecule type" value="Genomic_DNA"/>
</dbReference>
<keyword evidence="3" id="KW-1185">Reference proteome</keyword>
<name>A0A916JCU8_9BACT</name>
<dbReference type="RefSeq" id="WP_215240017.1">
    <property type="nucleotide sequence ID" value="NZ_CAJRAF010000002.1"/>
</dbReference>
<dbReference type="AlphaFoldDB" id="A0A916JCU8"/>
<evidence type="ECO:0000259" key="1">
    <source>
        <dbReference type="Pfam" id="PF13568"/>
    </source>
</evidence>
<comment type="caution">
    <text evidence="2">The sequence shown here is derived from an EMBL/GenBank/DDBJ whole genome shotgun (WGS) entry which is preliminary data.</text>
</comment>
<dbReference type="InterPro" id="IPR025665">
    <property type="entry name" value="Beta-barrel_OMP_2"/>
</dbReference>